<reference evidence="16 17" key="1">
    <citation type="submission" date="2018-08" db="EMBL/GenBank/DDBJ databases">
        <title>A genome reference for cultivated species of the human gut microbiota.</title>
        <authorList>
            <person name="Zou Y."/>
            <person name="Xue W."/>
            <person name="Luo G."/>
        </authorList>
    </citation>
    <scope>NUCLEOTIDE SEQUENCE [LARGE SCALE GENOMIC DNA]</scope>
    <source>
        <strain evidence="16 17">AF18-46</strain>
    </source>
</reference>
<accession>A0A412PIA0</accession>
<evidence type="ECO:0000256" key="13">
    <source>
        <dbReference type="PIRSR" id="PIRSR006621-1"/>
    </source>
</evidence>
<dbReference type="InterPro" id="IPR013785">
    <property type="entry name" value="Aldolase_TIM"/>
</dbReference>
<dbReference type="PROSITE" id="PS01136">
    <property type="entry name" value="UPF0034"/>
    <property type="match status" value="1"/>
</dbReference>
<gene>
    <name evidence="16" type="ORF">DWX20_02105</name>
</gene>
<dbReference type="AlphaFoldDB" id="A0A412PIA0"/>
<dbReference type="Gene3D" id="1.10.1200.80">
    <property type="entry name" value="Putative flavin oxidoreducatase, domain 2"/>
    <property type="match status" value="1"/>
</dbReference>
<evidence type="ECO:0000259" key="15">
    <source>
        <dbReference type="Pfam" id="PF01207"/>
    </source>
</evidence>
<evidence type="ECO:0000256" key="14">
    <source>
        <dbReference type="PIRSR" id="PIRSR006621-2"/>
    </source>
</evidence>
<evidence type="ECO:0000256" key="11">
    <source>
        <dbReference type="ARBA" id="ARBA00048802"/>
    </source>
</evidence>
<dbReference type="CDD" id="cd02801">
    <property type="entry name" value="DUS_like_FMN"/>
    <property type="match status" value="1"/>
</dbReference>
<name>A0A412PIA0_9FIRM</name>
<dbReference type="InterPro" id="IPR001269">
    <property type="entry name" value="DUS_fam"/>
</dbReference>
<proteinExistence type="inferred from homology"/>
<evidence type="ECO:0000256" key="9">
    <source>
        <dbReference type="ARBA" id="ARBA00023002"/>
    </source>
</evidence>
<protein>
    <recommendedName>
        <fullName evidence="12">tRNA-dihydrouridine synthase</fullName>
        <ecNumber evidence="12">1.3.1.-</ecNumber>
    </recommendedName>
</protein>
<feature type="active site" description="Proton donor" evidence="13">
    <location>
        <position position="102"/>
    </location>
</feature>
<evidence type="ECO:0000256" key="4">
    <source>
        <dbReference type="ARBA" id="ARBA00022630"/>
    </source>
</evidence>
<sequence length="328" mass="36646">MFKIGNIELKNQIVAAPLAGISNPVYREIMHDYGAGLVVSEMISDKALHYQNAKTQDMCRISEGEHPVALQLFGSDPITMAEAAEYLTKNTNCDMIDINMGCPVQKVVKAHSGSYLMQKPQLAYEVMHAVVTHTDRPVTVKMRAGWDSDHINCVEIAKLAEKAGVSAVAVHGRTRGQQYTGHSNNAYIKAVKDAVNIPVIGNGDIRIPEDAKRMLEETGCDAIMIGRGLLGKPFFLQEVDAYLNGGTYVEPDYNEKLDLAYHYAEKLCEYEGERNGICMMRGMAGWYITGLPHASEYKNRLSSISSLRKMKEIIEEYRMLIKNFMEKQ</sequence>
<dbReference type="InterPro" id="IPR004652">
    <property type="entry name" value="DusB-like"/>
</dbReference>
<evidence type="ECO:0000256" key="7">
    <source>
        <dbReference type="ARBA" id="ARBA00022857"/>
    </source>
</evidence>
<evidence type="ECO:0000256" key="1">
    <source>
        <dbReference type="ARBA" id="ARBA00001917"/>
    </source>
</evidence>
<keyword evidence="5 12" id="KW-0288">FMN</keyword>
<comment type="caution">
    <text evidence="16">The sequence shown here is derived from an EMBL/GenBank/DDBJ whole genome shotgun (WGS) entry which is preliminary data.</text>
</comment>
<dbReference type="InterPro" id="IPR024036">
    <property type="entry name" value="tRNA-dHydroUridine_Synthase_C"/>
</dbReference>
<keyword evidence="9 12" id="KW-0560">Oxidoreductase</keyword>
<organism evidence="16 17">
    <name type="scientific">Solobacterium moorei</name>
    <dbReference type="NCBI Taxonomy" id="102148"/>
    <lineage>
        <taxon>Bacteria</taxon>
        <taxon>Bacillati</taxon>
        <taxon>Bacillota</taxon>
        <taxon>Erysipelotrichia</taxon>
        <taxon>Erysipelotrichales</taxon>
        <taxon>Erysipelotrichaceae</taxon>
        <taxon>Solobacterium</taxon>
    </lineage>
</organism>
<dbReference type="SUPFAM" id="SSF51395">
    <property type="entry name" value="FMN-linked oxidoreductases"/>
    <property type="match status" value="1"/>
</dbReference>
<keyword evidence="7" id="KW-0521">NADP</keyword>
<evidence type="ECO:0000256" key="8">
    <source>
        <dbReference type="ARBA" id="ARBA00022884"/>
    </source>
</evidence>
<feature type="binding site" evidence="14">
    <location>
        <position position="71"/>
    </location>
    <ligand>
        <name>FMN</name>
        <dbReference type="ChEBI" id="CHEBI:58210"/>
    </ligand>
</feature>
<evidence type="ECO:0000256" key="2">
    <source>
        <dbReference type="ARBA" id="ARBA00002790"/>
    </source>
</evidence>
<keyword evidence="14" id="KW-0547">Nucleotide-binding</keyword>
<dbReference type="Gene3D" id="3.20.20.70">
    <property type="entry name" value="Aldolase class I"/>
    <property type="match status" value="1"/>
</dbReference>
<dbReference type="PANTHER" id="PTHR45846:SF1">
    <property type="entry name" value="TRNA-DIHYDROURIDINE(47) SYNTHASE [NAD(P)(+)]-LIKE"/>
    <property type="match status" value="1"/>
</dbReference>
<dbReference type="Proteomes" id="UP000284731">
    <property type="component" value="Unassembled WGS sequence"/>
</dbReference>
<dbReference type="Pfam" id="PF01207">
    <property type="entry name" value="Dus"/>
    <property type="match status" value="1"/>
</dbReference>
<evidence type="ECO:0000256" key="10">
    <source>
        <dbReference type="ARBA" id="ARBA00048205"/>
    </source>
</evidence>
<dbReference type="GO" id="GO:0050660">
    <property type="term" value="F:flavin adenine dinucleotide binding"/>
    <property type="evidence" value="ECO:0007669"/>
    <property type="project" value="InterPro"/>
</dbReference>
<evidence type="ECO:0000256" key="5">
    <source>
        <dbReference type="ARBA" id="ARBA00022643"/>
    </source>
</evidence>
<evidence type="ECO:0000313" key="17">
    <source>
        <dbReference type="Proteomes" id="UP000284731"/>
    </source>
</evidence>
<evidence type="ECO:0000256" key="3">
    <source>
        <dbReference type="ARBA" id="ARBA00022555"/>
    </source>
</evidence>
<comment type="catalytic activity">
    <reaction evidence="11">
        <text>a 5,6-dihydrouridine in tRNA + NAD(+) = a uridine in tRNA + NADH + H(+)</text>
        <dbReference type="Rhea" id="RHEA:54452"/>
        <dbReference type="Rhea" id="RHEA-COMP:13339"/>
        <dbReference type="Rhea" id="RHEA-COMP:13887"/>
        <dbReference type="ChEBI" id="CHEBI:15378"/>
        <dbReference type="ChEBI" id="CHEBI:57540"/>
        <dbReference type="ChEBI" id="CHEBI:57945"/>
        <dbReference type="ChEBI" id="CHEBI:65315"/>
        <dbReference type="ChEBI" id="CHEBI:74443"/>
    </reaction>
</comment>
<comment type="cofactor">
    <cofactor evidence="1 12 14">
        <name>FMN</name>
        <dbReference type="ChEBI" id="CHEBI:58210"/>
    </cofactor>
</comment>
<comment type="function">
    <text evidence="2 12">Catalyzes the synthesis of 5,6-dihydrouridine (D), a modified base found in the D-loop of most tRNAs, via the reduction of the C5-C6 double bond in target uridines.</text>
</comment>
<keyword evidence="4 12" id="KW-0285">Flavoprotein</keyword>
<dbReference type="InterPro" id="IPR035587">
    <property type="entry name" value="DUS-like_FMN-bd"/>
</dbReference>
<feature type="binding site" evidence="14">
    <location>
        <position position="171"/>
    </location>
    <ligand>
        <name>FMN</name>
        <dbReference type="ChEBI" id="CHEBI:58210"/>
    </ligand>
</feature>
<feature type="binding site" evidence="14">
    <location>
        <begin position="226"/>
        <end position="227"/>
    </location>
    <ligand>
        <name>FMN</name>
        <dbReference type="ChEBI" id="CHEBI:58210"/>
    </ligand>
</feature>
<keyword evidence="6 12" id="KW-0819">tRNA processing</keyword>
<evidence type="ECO:0000256" key="6">
    <source>
        <dbReference type="ARBA" id="ARBA00022694"/>
    </source>
</evidence>
<feature type="domain" description="DUS-like FMN-binding" evidence="15">
    <location>
        <begin position="15"/>
        <end position="315"/>
    </location>
</feature>
<dbReference type="InterPro" id="IPR018517">
    <property type="entry name" value="tRNA_hU_synthase_CS"/>
</dbReference>
<dbReference type="PIRSF" id="PIRSF006621">
    <property type="entry name" value="Dus"/>
    <property type="match status" value="1"/>
</dbReference>
<comment type="similarity">
    <text evidence="12">Belongs to the dus family.</text>
</comment>
<feature type="binding site" evidence="14">
    <location>
        <position position="141"/>
    </location>
    <ligand>
        <name>FMN</name>
        <dbReference type="ChEBI" id="CHEBI:58210"/>
    </ligand>
</feature>
<keyword evidence="3" id="KW-0820">tRNA-binding</keyword>
<dbReference type="EC" id="1.3.1.-" evidence="12"/>
<dbReference type="PANTHER" id="PTHR45846">
    <property type="entry name" value="TRNA-DIHYDROURIDINE(47) SYNTHASE [NAD(P)(+)]-LIKE"/>
    <property type="match status" value="1"/>
</dbReference>
<dbReference type="RefSeq" id="WP_118764294.1">
    <property type="nucleotide sequence ID" value="NZ_CABJCF010000001.1"/>
</dbReference>
<keyword evidence="8" id="KW-0694">RNA-binding</keyword>
<dbReference type="GO" id="GO:0017150">
    <property type="term" value="F:tRNA dihydrouridine synthase activity"/>
    <property type="evidence" value="ECO:0007669"/>
    <property type="project" value="InterPro"/>
</dbReference>
<evidence type="ECO:0000256" key="12">
    <source>
        <dbReference type="PIRNR" id="PIRNR006621"/>
    </source>
</evidence>
<comment type="catalytic activity">
    <reaction evidence="10">
        <text>a 5,6-dihydrouridine in tRNA + NADP(+) = a uridine in tRNA + NADPH + H(+)</text>
        <dbReference type="Rhea" id="RHEA:23624"/>
        <dbReference type="Rhea" id="RHEA-COMP:13339"/>
        <dbReference type="Rhea" id="RHEA-COMP:13887"/>
        <dbReference type="ChEBI" id="CHEBI:15378"/>
        <dbReference type="ChEBI" id="CHEBI:57783"/>
        <dbReference type="ChEBI" id="CHEBI:58349"/>
        <dbReference type="ChEBI" id="CHEBI:65315"/>
        <dbReference type="ChEBI" id="CHEBI:74443"/>
    </reaction>
</comment>
<dbReference type="GO" id="GO:0000049">
    <property type="term" value="F:tRNA binding"/>
    <property type="evidence" value="ECO:0007669"/>
    <property type="project" value="UniProtKB-KW"/>
</dbReference>
<dbReference type="NCBIfam" id="TIGR00737">
    <property type="entry name" value="nifR3_yhdG"/>
    <property type="match status" value="1"/>
</dbReference>
<dbReference type="EMBL" id="QRWX01000001">
    <property type="protein sequence ID" value="RGT57868.1"/>
    <property type="molecule type" value="Genomic_DNA"/>
</dbReference>
<evidence type="ECO:0000313" key="16">
    <source>
        <dbReference type="EMBL" id="RGT57868.1"/>
    </source>
</evidence>